<sequence>MSSSNKDSAASVAAHMNGEGSSTTTGTNILSTQLATYRVFVVTWNVGSRFPDNISLRNLLGISNLVEDHHLPDIYAIGLQEVNVQPQQQVLGLFKEDPWTDKVKHLLKDFNYVLIKTEQMQGLLVSLFVRRQHVPHLRDIEPEFTRTGFGGIWGNKGAVSVRFNLYGCALCFVVCHLAAHDHHLDERIEDFKQIMDNHHYHVPRYREIYDHDYVFLFGDLNFRLMGDDSAQEIRDKVIKDEALEELMSRDQLSYVRQQTQEAFQLLQERKPAFPPTFKFHEGTSDYNLKRRPAWTDRILYSVQPNNKQPNSNLEIEQCAYKSIPGYCISDHKPVTSEFTIKLYPNYRAPCVEFKDITAWKIDEENTVEYKKPLDLQERDFDWIGIYPVNYASLKEYVSYEYVNKTESPPSTPEANDPFWDSNTGGRRHRRHGHRHHNPNRERVRRQQQANEELVRLEFDDDADLKDGEEYVLIYFHNTGLRGVSSVAGISNVFKAEKRPSTPRLSNVD</sequence>
<accession>A0A1I8N8B8</accession>
<dbReference type="GO" id="GO:0005886">
    <property type="term" value="C:plasma membrane"/>
    <property type="evidence" value="ECO:0007669"/>
    <property type="project" value="TreeGrafter"/>
</dbReference>
<evidence type="ECO:0000313" key="4">
    <source>
        <dbReference type="EnsemblMetazoa" id="MDOA012619-PA"/>
    </source>
</evidence>
<proteinExistence type="inferred from homology"/>
<dbReference type="Pfam" id="PF17751">
    <property type="entry name" value="SKICH"/>
    <property type="match status" value="1"/>
</dbReference>
<dbReference type="InterPro" id="IPR000300">
    <property type="entry name" value="IPPc"/>
</dbReference>
<dbReference type="GO" id="GO:0046856">
    <property type="term" value="P:phosphatidylinositol dephosphorylation"/>
    <property type="evidence" value="ECO:0007669"/>
    <property type="project" value="InterPro"/>
</dbReference>
<dbReference type="FunFam" id="3.60.10.10:FF:000060">
    <property type="entry name" value="Uncharacterized protein, isoform C"/>
    <property type="match status" value="1"/>
</dbReference>
<dbReference type="SMART" id="SM00128">
    <property type="entry name" value="IPPc"/>
    <property type="match status" value="1"/>
</dbReference>
<name>A0A1I8N8B8_MUSDO</name>
<evidence type="ECO:0000256" key="2">
    <source>
        <dbReference type="SAM" id="MobiDB-lite"/>
    </source>
</evidence>
<organism evidence="4">
    <name type="scientific">Musca domestica</name>
    <name type="common">House fly</name>
    <dbReference type="NCBI Taxonomy" id="7370"/>
    <lineage>
        <taxon>Eukaryota</taxon>
        <taxon>Metazoa</taxon>
        <taxon>Ecdysozoa</taxon>
        <taxon>Arthropoda</taxon>
        <taxon>Hexapoda</taxon>
        <taxon>Insecta</taxon>
        <taxon>Pterygota</taxon>
        <taxon>Neoptera</taxon>
        <taxon>Endopterygota</taxon>
        <taxon>Diptera</taxon>
        <taxon>Brachycera</taxon>
        <taxon>Muscomorpha</taxon>
        <taxon>Muscoidea</taxon>
        <taxon>Muscidae</taxon>
        <taxon>Musca</taxon>
    </lineage>
</organism>
<dbReference type="AlphaFoldDB" id="A0A1I8N8B8"/>
<dbReference type="STRING" id="7370.A0A1I8N8B8"/>
<reference evidence="4" key="1">
    <citation type="submission" date="2020-05" db="UniProtKB">
        <authorList>
            <consortium name="EnsemblMetazoa"/>
        </authorList>
    </citation>
    <scope>IDENTIFICATION</scope>
    <source>
        <strain evidence="4">Aabys</strain>
    </source>
</reference>
<dbReference type="InterPro" id="IPR036691">
    <property type="entry name" value="Endo/exonu/phosph_ase_sf"/>
</dbReference>
<dbReference type="InterPro" id="IPR041611">
    <property type="entry name" value="SKICH"/>
</dbReference>
<dbReference type="OrthoDB" id="62798at2759"/>
<feature type="compositionally biased region" description="Basic residues" evidence="2">
    <location>
        <begin position="425"/>
        <end position="445"/>
    </location>
</feature>
<dbReference type="InterPro" id="IPR046985">
    <property type="entry name" value="IP5"/>
</dbReference>
<dbReference type="VEuPathDB" id="VectorBase:MDOMA2_005939"/>
<dbReference type="eggNOG" id="KOG0565">
    <property type="taxonomic scope" value="Eukaryota"/>
</dbReference>
<dbReference type="Pfam" id="PF22669">
    <property type="entry name" value="Exo_endo_phos2"/>
    <property type="match status" value="1"/>
</dbReference>
<comment type="similarity">
    <text evidence="1">Belongs to the inositol 1,4,5-trisphosphate 5-phosphatase type II family.</text>
</comment>
<feature type="region of interest" description="Disordered" evidence="2">
    <location>
        <begin position="406"/>
        <end position="446"/>
    </location>
</feature>
<dbReference type="SUPFAM" id="SSF56219">
    <property type="entry name" value="DNase I-like"/>
    <property type="match status" value="1"/>
</dbReference>
<dbReference type="GO" id="GO:0005737">
    <property type="term" value="C:cytoplasm"/>
    <property type="evidence" value="ECO:0007669"/>
    <property type="project" value="TreeGrafter"/>
</dbReference>
<dbReference type="EnsemblMetazoa" id="MDOA012619-RA">
    <property type="protein sequence ID" value="MDOA012619-PA"/>
    <property type="gene ID" value="MDOA012619"/>
</dbReference>
<feature type="region of interest" description="Disordered" evidence="2">
    <location>
        <begin position="1"/>
        <end position="25"/>
    </location>
</feature>
<evidence type="ECO:0000259" key="3">
    <source>
        <dbReference type="SMART" id="SM00128"/>
    </source>
</evidence>
<dbReference type="GO" id="GO:0004439">
    <property type="term" value="F:phosphatidylinositol-4,5-bisphosphate 5-phosphatase activity"/>
    <property type="evidence" value="ECO:0007669"/>
    <property type="project" value="TreeGrafter"/>
</dbReference>
<dbReference type="VEuPathDB" id="VectorBase:MDOA012619"/>
<dbReference type="Gene3D" id="3.60.10.10">
    <property type="entry name" value="Endonuclease/exonuclease/phosphatase"/>
    <property type="match status" value="1"/>
</dbReference>
<dbReference type="Gene3D" id="2.60.40.2840">
    <property type="match status" value="1"/>
</dbReference>
<gene>
    <name evidence="4" type="primary">101889124</name>
</gene>
<protein>
    <recommendedName>
        <fullName evidence="3">Inositol polyphosphate-related phosphatase domain-containing protein</fullName>
    </recommendedName>
</protein>
<feature type="domain" description="Inositol polyphosphate-related phosphatase" evidence="3">
    <location>
        <begin position="35"/>
        <end position="346"/>
    </location>
</feature>
<dbReference type="PANTHER" id="PTHR11200">
    <property type="entry name" value="INOSITOL 5-PHOSPHATASE"/>
    <property type="match status" value="1"/>
</dbReference>
<dbReference type="PANTHER" id="PTHR11200:SF275">
    <property type="entry name" value="LD06095P"/>
    <property type="match status" value="1"/>
</dbReference>
<evidence type="ECO:0000256" key="1">
    <source>
        <dbReference type="ARBA" id="ARBA00005910"/>
    </source>
</evidence>
<dbReference type="GO" id="GO:0001726">
    <property type="term" value="C:ruffle"/>
    <property type="evidence" value="ECO:0007669"/>
    <property type="project" value="TreeGrafter"/>
</dbReference>